<dbReference type="PROSITE" id="PS50035">
    <property type="entry name" value="PLD"/>
    <property type="match status" value="1"/>
</dbReference>
<dbReference type="InterPro" id="IPR021835">
    <property type="entry name" value="DUF3427"/>
</dbReference>
<dbReference type="Proteomes" id="UP000438120">
    <property type="component" value="Unassembled WGS sequence"/>
</dbReference>
<evidence type="ECO:0000313" key="5">
    <source>
        <dbReference type="Proteomes" id="UP000438120"/>
    </source>
</evidence>
<dbReference type="InterPro" id="IPR014001">
    <property type="entry name" value="Helicase_ATP-bd"/>
</dbReference>
<protein>
    <submittedName>
        <fullName evidence="4">DEAD/DEAH box helicase</fullName>
    </submittedName>
</protein>
<dbReference type="EMBL" id="VUMX01000035">
    <property type="protein sequence ID" value="MST87796.1"/>
    <property type="molecule type" value="Genomic_DNA"/>
</dbReference>
<dbReference type="Pfam" id="PF11907">
    <property type="entry name" value="DUF3427"/>
    <property type="match status" value="1"/>
</dbReference>
<feature type="domain" description="Helicase C-terminal" evidence="3">
    <location>
        <begin position="426"/>
        <end position="574"/>
    </location>
</feature>
<dbReference type="PROSITE" id="PS51194">
    <property type="entry name" value="HELICASE_CTER"/>
    <property type="match status" value="1"/>
</dbReference>
<dbReference type="PANTHER" id="PTHR47396:SF1">
    <property type="entry name" value="ATP-DEPENDENT HELICASE IRC3-RELATED"/>
    <property type="match status" value="1"/>
</dbReference>
<organism evidence="4 5">
    <name type="scientific">Lactobacillus porci</name>
    <dbReference type="NCBI Taxonomy" id="2012477"/>
    <lineage>
        <taxon>Bacteria</taxon>
        <taxon>Bacillati</taxon>
        <taxon>Bacillota</taxon>
        <taxon>Bacilli</taxon>
        <taxon>Lactobacillales</taxon>
        <taxon>Lactobacillaceae</taxon>
        <taxon>Lactobacillus</taxon>
    </lineage>
</organism>
<dbReference type="RefSeq" id="WP_154549407.1">
    <property type="nucleotide sequence ID" value="NZ_VUMX01000035.1"/>
</dbReference>
<proteinExistence type="predicted"/>
<dbReference type="OrthoDB" id="9802848at2"/>
<dbReference type="GO" id="GO:0005829">
    <property type="term" value="C:cytosol"/>
    <property type="evidence" value="ECO:0007669"/>
    <property type="project" value="TreeGrafter"/>
</dbReference>
<evidence type="ECO:0000259" key="2">
    <source>
        <dbReference type="PROSITE" id="PS51192"/>
    </source>
</evidence>
<keyword evidence="4" id="KW-0067">ATP-binding</keyword>
<dbReference type="GO" id="GO:0006793">
    <property type="term" value="P:phosphorus metabolic process"/>
    <property type="evidence" value="ECO:0007669"/>
    <property type="project" value="UniProtKB-ARBA"/>
</dbReference>
<dbReference type="GO" id="GO:0004386">
    <property type="term" value="F:helicase activity"/>
    <property type="evidence" value="ECO:0007669"/>
    <property type="project" value="UniProtKB-KW"/>
</dbReference>
<evidence type="ECO:0000259" key="3">
    <source>
        <dbReference type="PROSITE" id="PS51194"/>
    </source>
</evidence>
<feature type="domain" description="PLD phosphodiesterase" evidence="1">
    <location>
        <begin position="110"/>
        <end position="140"/>
    </location>
</feature>
<dbReference type="SMART" id="SM00487">
    <property type="entry name" value="DEXDc"/>
    <property type="match status" value="1"/>
</dbReference>
<name>A0A6A8MGH3_9LACO</name>
<dbReference type="GO" id="GO:0005524">
    <property type="term" value="F:ATP binding"/>
    <property type="evidence" value="ECO:0007669"/>
    <property type="project" value="InterPro"/>
</dbReference>
<reference evidence="4 5" key="1">
    <citation type="submission" date="2019-08" db="EMBL/GenBank/DDBJ databases">
        <title>In-depth cultivation of the pig gut microbiome towards novel bacterial diversity and tailored functional studies.</title>
        <authorList>
            <person name="Wylensek D."/>
            <person name="Hitch T.C.A."/>
            <person name="Clavel T."/>
        </authorList>
    </citation>
    <scope>NUCLEOTIDE SEQUENCE [LARGE SCALE GENOMIC DNA]</scope>
    <source>
        <strain evidence="4 5">Bifido-178-WT-2B</strain>
    </source>
</reference>
<dbReference type="GO" id="GO:0016787">
    <property type="term" value="F:hydrolase activity"/>
    <property type="evidence" value="ECO:0007669"/>
    <property type="project" value="InterPro"/>
</dbReference>
<keyword evidence="4" id="KW-0347">Helicase</keyword>
<gene>
    <name evidence="4" type="ORF">FYJ62_09295</name>
</gene>
<dbReference type="InterPro" id="IPR050742">
    <property type="entry name" value="Helicase_Restrict-Modif_Enz"/>
</dbReference>
<evidence type="ECO:0000259" key="1">
    <source>
        <dbReference type="PROSITE" id="PS50035"/>
    </source>
</evidence>
<evidence type="ECO:0000313" key="4">
    <source>
        <dbReference type="EMBL" id="MST87796.1"/>
    </source>
</evidence>
<dbReference type="GO" id="GO:0003677">
    <property type="term" value="F:DNA binding"/>
    <property type="evidence" value="ECO:0007669"/>
    <property type="project" value="InterPro"/>
</dbReference>
<dbReference type="InterPro" id="IPR001736">
    <property type="entry name" value="PLipase_D/transphosphatidylase"/>
</dbReference>
<dbReference type="Gene3D" id="3.30.870.10">
    <property type="entry name" value="Endonuclease Chain A"/>
    <property type="match status" value="1"/>
</dbReference>
<dbReference type="Gene3D" id="3.40.50.300">
    <property type="entry name" value="P-loop containing nucleotide triphosphate hydrolases"/>
    <property type="match status" value="2"/>
</dbReference>
<dbReference type="SUPFAM" id="SSF56024">
    <property type="entry name" value="Phospholipase D/nuclease"/>
    <property type="match status" value="1"/>
</dbReference>
<sequence>MNDALTNAVLAGLADSQYPANNFLGPRLLTNSQQETIWQELKRQLADCRGFAWTVAFISADMLAPFKLIMEDLAQAGISGTLVTGTYLNFNTPRVFRELLKIKNLTVKVTPGPLHAKGYLFDHDGFQTAVIGSANFTRSALLANQEWCLRISSKDQAGLTSRLKAEFNRLARDGQPLTEAWIKDYELGWQPGQQHMLHVKHASSSIKPNHMQTEALAALDQLVKSGQHRALVVSATGTGKTYLAAFAVQAYQPRRFLYLVHREQIAKKALASFKQIIGGPASDYALLSGGQRADPAAKYLFATVQSAARDRFLQAMPKDAFDYILIDEAHRAAAPSYQRLMGHFQPDFWLGLTATPERMDQQDIYQLFDYNLAYEVRLRDALAEKMLTPFHYIGIRDYEKDGITSTDASSLRWLGASERVDYILKELDYYGYDGDQPRGLVFASRQEEARALAQSFSQQGHPARSLTNQDSQAARQDAVQALEQGQLEYLVTVDLFNEGIDIPSLNQIVMLRSTQSSTVFIQQLGRGLRLFPGQTFVTVIDFIGNYQHNYLIPLALAGQKISKDQLRQQLSRPDFAGLSTVSFSRIASEEILRSLDKVKLDALKELKEAYLERQQELGRVPLLMDFARGGKVSPLLFIENKSLKHYGAFLEKMGEACPMSSYESQVLSFITRELATGKRPHELDLLKELFALAARGKEARVAGKALQKRWQALGFYDSSDLRKSLASVLSLDFFNVKSGKTTVKDQYGGEPIVDFENNADYCLNPKLLDPSPAFRRLAADAIATGLFLAKNYDASRQFTLYRQYDRKDVCRLLNWPLDVSRPMYGYRITNQVCPIFITYKKEEISEDNKKRRRSAVYDNQLSDGQTLRWYTRSPRHLDSAEVQELLSGVAIGRQATQVLVFVKRSDAYGKQFYYLGEAAIVPGSAKEELLGAKKPAVGLDLKLRQPLTPRMYDLLFAD</sequence>
<dbReference type="InterPro" id="IPR006935">
    <property type="entry name" value="Helicase/UvrB_N"/>
</dbReference>
<keyword evidence="4" id="KW-0378">Hydrolase</keyword>
<accession>A0A6A8MGH3</accession>
<dbReference type="InterPro" id="IPR058403">
    <property type="entry name" value="DUF8090"/>
</dbReference>
<dbReference type="SMART" id="SM00490">
    <property type="entry name" value="HELICc"/>
    <property type="match status" value="1"/>
</dbReference>
<dbReference type="SUPFAM" id="SSF52540">
    <property type="entry name" value="P-loop containing nucleoside triphosphate hydrolases"/>
    <property type="match status" value="1"/>
</dbReference>
<dbReference type="CDD" id="cd09204">
    <property type="entry name" value="PLDc_N_DEXD_b2"/>
    <property type="match status" value="1"/>
</dbReference>
<dbReference type="Pfam" id="PF13091">
    <property type="entry name" value="PLDc_2"/>
    <property type="match status" value="1"/>
</dbReference>
<dbReference type="PANTHER" id="PTHR47396">
    <property type="entry name" value="TYPE I RESTRICTION ENZYME ECOKI R PROTEIN"/>
    <property type="match status" value="1"/>
</dbReference>
<dbReference type="CDD" id="cd18032">
    <property type="entry name" value="DEXHc_RE_I_III_res"/>
    <property type="match status" value="1"/>
</dbReference>
<dbReference type="InterPro" id="IPR025202">
    <property type="entry name" value="PLD-like_dom"/>
</dbReference>
<dbReference type="AlphaFoldDB" id="A0A6A8MGH3"/>
<keyword evidence="4" id="KW-0547">Nucleotide-binding</keyword>
<dbReference type="CDD" id="cd18799">
    <property type="entry name" value="SF2_C_EcoAI-like"/>
    <property type="match status" value="1"/>
</dbReference>
<dbReference type="Pfam" id="PF04851">
    <property type="entry name" value="ResIII"/>
    <property type="match status" value="1"/>
</dbReference>
<dbReference type="Pfam" id="PF26350">
    <property type="entry name" value="DUF8090"/>
    <property type="match status" value="1"/>
</dbReference>
<feature type="domain" description="Helicase ATP-binding" evidence="2">
    <location>
        <begin position="221"/>
        <end position="374"/>
    </location>
</feature>
<comment type="caution">
    <text evidence="4">The sequence shown here is derived from an EMBL/GenBank/DDBJ whole genome shotgun (WGS) entry which is preliminary data.</text>
</comment>
<dbReference type="PROSITE" id="PS51192">
    <property type="entry name" value="HELICASE_ATP_BIND_1"/>
    <property type="match status" value="1"/>
</dbReference>
<dbReference type="InterPro" id="IPR001650">
    <property type="entry name" value="Helicase_C-like"/>
</dbReference>
<keyword evidence="5" id="KW-1185">Reference proteome</keyword>
<dbReference type="InterPro" id="IPR027417">
    <property type="entry name" value="P-loop_NTPase"/>
</dbReference>
<dbReference type="Pfam" id="PF00271">
    <property type="entry name" value="Helicase_C"/>
    <property type="match status" value="1"/>
</dbReference>